<proteinExistence type="inferred from homology"/>
<name>A0A451CXA0_9GAMM</name>
<dbReference type="InterPro" id="IPR001816">
    <property type="entry name" value="Transl_elong_EFTs/EF1B"/>
</dbReference>
<evidence type="ECO:0000313" key="11">
    <source>
        <dbReference type="Proteomes" id="UP000294466"/>
    </source>
</evidence>
<comment type="function">
    <text evidence="6 7">Associates with the EF-Tu.GDP complex and induces the exchange of GDP to GTP. It remains bound to the aminoacyl-tRNA.EF-Tu.GTP complex up to the GTP hydrolysis stage on the ribosome.</text>
</comment>
<dbReference type="EMBL" id="LR217692">
    <property type="protein sequence ID" value="VFP77723.1"/>
    <property type="molecule type" value="Genomic_DNA"/>
</dbReference>
<dbReference type="FunFam" id="1.10.8.10:FF:000001">
    <property type="entry name" value="Elongation factor Ts"/>
    <property type="match status" value="1"/>
</dbReference>
<evidence type="ECO:0000256" key="2">
    <source>
        <dbReference type="ARBA" id="ARBA00016956"/>
    </source>
</evidence>
<dbReference type="Gene3D" id="1.10.286.20">
    <property type="match status" value="1"/>
</dbReference>
<dbReference type="InterPro" id="IPR018101">
    <property type="entry name" value="Transl_elong_Ts_CS"/>
</dbReference>
<evidence type="ECO:0000256" key="7">
    <source>
        <dbReference type="RuleBase" id="RU000642"/>
    </source>
</evidence>
<keyword evidence="4 6" id="KW-0251">Elongation factor</keyword>
<evidence type="ECO:0000256" key="8">
    <source>
        <dbReference type="RuleBase" id="RU000643"/>
    </source>
</evidence>
<keyword evidence="3 6" id="KW-0963">Cytoplasm</keyword>
<dbReference type="SUPFAM" id="SSF46934">
    <property type="entry name" value="UBA-like"/>
    <property type="match status" value="1"/>
</dbReference>
<dbReference type="PROSITE" id="PS01127">
    <property type="entry name" value="EF_TS_2"/>
    <property type="match status" value="1"/>
</dbReference>
<dbReference type="CDD" id="cd14275">
    <property type="entry name" value="UBA_EF-Ts"/>
    <property type="match status" value="1"/>
</dbReference>
<evidence type="ECO:0000313" key="10">
    <source>
        <dbReference type="EMBL" id="VFP77723.1"/>
    </source>
</evidence>
<dbReference type="InterPro" id="IPR009060">
    <property type="entry name" value="UBA-like_sf"/>
</dbReference>
<protein>
    <recommendedName>
        <fullName evidence="2 6">Elongation factor Ts</fullName>
        <shortName evidence="6">EF-Ts</shortName>
    </recommendedName>
</protein>
<dbReference type="PANTHER" id="PTHR11741">
    <property type="entry name" value="ELONGATION FACTOR TS"/>
    <property type="match status" value="1"/>
</dbReference>
<evidence type="ECO:0000256" key="1">
    <source>
        <dbReference type="ARBA" id="ARBA00005532"/>
    </source>
</evidence>
<accession>A0A451CXA0</accession>
<evidence type="ECO:0000256" key="6">
    <source>
        <dbReference type="HAMAP-Rule" id="MF_00050"/>
    </source>
</evidence>
<feature type="region of interest" description="Involved in Mg(2+) ion dislocation from EF-Tu" evidence="6">
    <location>
        <begin position="80"/>
        <end position="83"/>
    </location>
</feature>
<dbReference type="HAMAP" id="MF_00050">
    <property type="entry name" value="EF_Ts"/>
    <property type="match status" value="1"/>
</dbReference>
<dbReference type="InterPro" id="IPR014039">
    <property type="entry name" value="Transl_elong_EFTs/EF1B_dimer"/>
</dbReference>
<gene>
    <name evidence="6 10" type="primary">tsf</name>
    <name evidence="10" type="ORF">BUCISPPS3390_150</name>
</gene>
<evidence type="ECO:0000256" key="3">
    <source>
        <dbReference type="ARBA" id="ARBA00022490"/>
    </source>
</evidence>
<dbReference type="Gene3D" id="1.10.8.10">
    <property type="entry name" value="DNA helicase RuvA subunit, C-terminal domain"/>
    <property type="match status" value="1"/>
</dbReference>
<comment type="similarity">
    <text evidence="1 6 7">Belongs to the EF-Ts family.</text>
</comment>
<dbReference type="SUPFAM" id="SSF54713">
    <property type="entry name" value="Elongation factor Ts (EF-Ts), dimerisation domain"/>
    <property type="match status" value="1"/>
</dbReference>
<reference evidence="10 11" key="1">
    <citation type="submission" date="2019-02" db="EMBL/GenBank/DDBJ databases">
        <authorList>
            <person name="Manzano-Marin A."/>
            <person name="Manzano-Marin A."/>
        </authorList>
    </citation>
    <scope>NUCLEOTIDE SEQUENCE [LARGE SCALE GENOMIC DNA]</scope>
    <source>
        <strain evidence="10 11">BuCisplendens/pseudotsugae</strain>
    </source>
</reference>
<dbReference type="Pfam" id="PF00889">
    <property type="entry name" value="EF_TS"/>
    <property type="match status" value="1"/>
</dbReference>
<dbReference type="PANTHER" id="PTHR11741:SF0">
    <property type="entry name" value="ELONGATION FACTOR TS, MITOCHONDRIAL"/>
    <property type="match status" value="1"/>
</dbReference>
<keyword evidence="5 6" id="KW-0648">Protein biosynthesis</keyword>
<dbReference type="PROSITE" id="PS01126">
    <property type="entry name" value="EF_TS_1"/>
    <property type="match status" value="1"/>
</dbReference>
<comment type="subcellular location">
    <subcellularLocation>
        <location evidence="6 8">Cytoplasm</location>
    </subcellularLocation>
</comment>
<dbReference type="NCBIfam" id="TIGR00116">
    <property type="entry name" value="tsf"/>
    <property type="match status" value="1"/>
</dbReference>
<evidence type="ECO:0000259" key="9">
    <source>
        <dbReference type="Pfam" id="PF00889"/>
    </source>
</evidence>
<dbReference type="GO" id="GO:0003746">
    <property type="term" value="F:translation elongation factor activity"/>
    <property type="evidence" value="ECO:0007669"/>
    <property type="project" value="UniProtKB-UniRule"/>
</dbReference>
<dbReference type="InterPro" id="IPR036402">
    <property type="entry name" value="EF-Ts_dimer_sf"/>
</dbReference>
<evidence type="ECO:0000256" key="4">
    <source>
        <dbReference type="ARBA" id="ARBA00022768"/>
    </source>
</evidence>
<dbReference type="Gene3D" id="3.30.479.20">
    <property type="entry name" value="Elongation factor Ts, dimerisation domain"/>
    <property type="match status" value="2"/>
</dbReference>
<feature type="domain" description="Translation elongation factor EFTs/EF1B dimerisation" evidence="9">
    <location>
        <begin position="71"/>
        <end position="269"/>
    </location>
</feature>
<dbReference type="GO" id="GO:0005737">
    <property type="term" value="C:cytoplasm"/>
    <property type="evidence" value="ECO:0007669"/>
    <property type="project" value="UniProtKB-SubCell"/>
</dbReference>
<sequence>MMDISILQIKQLRAQTGSGFMECKKALQKSNGNIENAIDYLRTLGVCIADRNISHQTNCGRIFLYQDKNLGALLELNSETDFVANNDEFKMFGQKIVDYVGTNKLFNLQDIRDFFNSQNIALIAKVRENIVIRRIKYLEGSIMHSYLHLGKIGVVVKGKILSDMNDYKYQCFKHVAMHIASSRPLFLFEKDIPQDVLDRETQVQQNIANKTGKNSYVIQSIVKGRLKKFINNITLIYQKFIMDPKITVGDFLNKNSISIQDFICFKVGESL</sequence>
<organism evidence="10 11">
    <name type="scientific">Buchnera aphidicola</name>
    <name type="common">Cinara cf. splendens/pseudotsugae 3390</name>
    <dbReference type="NCBI Taxonomy" id="2518980"/>
    <lineage>
        <taxon>Bacteria</taxon>
        <taxon>Pseudomonadati</taxon>
        <taxon>Pseudomonadota</taxon>
        <taxon>Gammaproteobacteria</taxon>
        <taxon>Enterobacterales</taxon>
        <taxon>Erwiniaceae</taxon>
        <taxon>Buchnera</taxon>
    </lineage>
</organism>
<dbReference type="Proteomes" id="UP000294466">
    <property type="component" value="Chromosome"/>
</dbReference>
<evidence type="ECO:0000256" key="5">
    <source>
        <dbReference type="ARBA" id="ARBA00022917"/>
    </source>
</evidence>
<dbReference type="AlphaFoldDB" id="A0A451CXA0"/>